<name>A0A6J6YAZ8_9ZZZZ</name>
<proteinExistence type="predicted"/>
<reference evidence="2" key="1">
    <citation type="submission" date="2020-05" db="EMBL/GenBank/DDBJ databases">
        <authorList>
            <person name="Chiriac C."/>
            <person name="Salcher M."/>
            <person name="Ghai R."/>
            <person name="Kavagutti S V."/>
        </authorList>
    </citation>
    <scope>NUCLEOTIDE SEQUENCE</scope>
</reference>
<evidence type="ECO:0000313" key="2">
    <source>
        <dbReference type="EMBL" id="CAB4804638.1"/>
    </source>
</evidence>
<gene>
    <name evidence="2" type="ORF">UFOPK2996_01259</name>
</gene>
<accession>A0A6J6YAZ8</accession>
<protein>
    <submittedName>
        <fullName evidence="2">Unannotated protein</fullName>
    </submittedName>
</protein>
<organism evidence="2">
    <name type="scientific">freshwater metagenome</name>
    <dbReference type="NCBI Taxonomy" id="449393"/>
    <lineage>
        <taxon>unclassified sequences</taxon>
        <taxon>metagenomes</taxon>
        <taxon>ecological metagenomes</taxon>
    </lineage>
</organism>
<dbReference type="AlphaFoldDB" id="A0A6J6YAZ8"/>
<dbReference type="EMBL" id="CAFAAH010000195">
    <property type="protein sequence ID" value="CAB4804638.1"/>
    <property type="molecule type" value="Genomic_DNA"/>
</dbReference>
<sequence length="222" mass="25431">MEITWDELTRVEAQIHGARGYADAYRRLLYHSARRVLEANGFVDLEESGEFPIDRASVEAQAEKFRYESASDPKGRRSTASNYADNWVRFAGWVRRYLRREAQGRAEDYLAELRRGSRTSKRSTGLSGSMRLSGAARRGESFSSQRMELASDFDEPSFSDAPQMMMMTPPREQMRSQIRSQINETHRVAVKTSFGLFEMELPYDLSPEDAVRITAAILRLVE</sequence>
<feature type="region of interest" description="Disordered" evidence="1">
    <location>
        <begin position="116"/>
        <end position="146"/>
    </location>
</feature>
<evidence type="ECO:0000256" key="1">
    <source>
        <dbReference type="SAM" id="MobiDB-lite"/>
    </source>
</evidence>